<dbReference type="Gene3D" id="1.10.3380.30">
    <property type="match status" value="1"/>
</dbReference>
<keyword evidence="3" id="KW-1185">Reference proteome</keyword>
<dbReference type="Pfam" id="PF08148">
    <property type="entry name" value="DSHCT"/>
    <property type="match status" value="1"/>
</dbReference>
<sequence length="55" mass="6024">MEGSIVRAVVRLDQCCREVMDAARVMGDTALFQKMQDASAAIKRDVVFAASLYVS</sequence>
<keyword evidence="2" id="KW-0378">Hydrolase</keyword>
<dbReference type="AlphaFoldDB" id="A0A0D2MNT6"/>
<dbReference type="STRING" id="145388.A0A0D2MNT6"/>
<keyword evidence="2" id="KW-0347">Helicase</keyword>
<dbReference type="EC" id="3.6.1.-" evidence="2"/>
<proteinExistence type="predicted"/>
<evidence type="ECO:0000313" key="2">
    <source>
        <dbReference type="EMBL" id="KIZ04370.1"/>
    </source>
</evidence>
<dbReference type="RefSeq" id="XP_013903389.1">
    <property type="nucleotide sequence ID" value="XM_014047935.1"/>
</dbReference>
<dbReference type="SMART" id="SM01142">
    <property type="entry name" value="DSHCT"/>
    <property type="match status" value="1"/>
</dbReference>
<dbReference type="EMBL" id="KK100676">
    <property type="protein sequence ID" value="KIZ04370.1"/>
    <property type="molecule type" value="Genomic_DNA"/>
</dbReference>
<evidence type="ECO:0000259" key="1">
    <source>
        <dbReference type="SMART" id="SM01142"/>
    </source>
</evidence>
<name>A0A0D2MNT6_9CHLO</name>
<keyword evidence="2" id="KW-0547">Nucleotide-binding</keyword>
<dbReference type="OrthoDB" id="64767at2759"/>
<dbReference type="GO" id="GO:0016787">
    <property type="term" value="F:hydrolase activity"/>
    <property type="evidence" value="ECO:0007669"/>
    <property type="project" value="UniProtKB-KW"/>
</dbReference>
<accession>A0A0D2MNT6</accession>
<keyword evidence="2" id="KW-0067">ATP-binding</keyword>
<organism evidence="2 3">
    <name type="scientific">Monoraphidium neglectum</name>
    <dbReference type="NCBI Taxonomy" id="145388"/>
    <lineage>
        <taxon>Eukaryota</taxon>
        <taxon>Viridiplantae</taxon>
        <taxon>Chlorophyta</taxon>
        <taxon>core chlorophytes</taxon>
        <taxon>Chlorophyceae</taxon>
        <taxon>CS clade</taxon>
        <taxon>Sphaeropleales</taxon>
        <taxon>Selenastraceae</taxon>
        <taxon>Monoraphidium</taxon>
    </lineage>
</organism>
<dbReference type="KEGG" id="mng:MNEG_3591"/>
<dbReference type="Proteomes" id="UP000054498">
    <property type="component" value="Unassembled WGS sequence"/>
</dbReference>
<gene>
    <name evidence="2" type="ORF">MNEG_3591</name>
</gene>
<feature type="domain" description="ATP-dependent RNA helicase Ski2/MTR4 C-terminal" evidence="1">
    <location>
        <begin position="2"/>
        <end position="54"/>
    </location>
</feature>
<dbReference type="InterPro" id="IPR012961">
    <property type="entry name" value="Ski2/MTR4_C"/>
</dbReference>
<protein>
    <submittedName>
        <fullName evidence="2">Antiviral helicase SKI2</fullName>
        <ecNumber evidence="2">3.6.1.-</ecNumber>
    </submittedName>
</protein>
<dbReference type="GO" id="GO:0004386">
    <property type="term" value="F:helicase activity"/>
    <property type="evidence" value="ECO:0007669"/>
    <property type="project" value="UniProtKB-KW"/>
</dbReference>
<dbReference type="GeneID" id="25736469"/>
<reference evidence="2 3" key="1">
    <citation type="journal article" date="2013" name="BMC Genomics">
        <title>Reconstruction of the lipid metabolism for the microalga Monoraphidium neglectum from its genome sequence reveals characteristics suitable for biofuel production.</title>
        <authorList>
            <person name="Bogen C."/>
            <person name="Al-Dilaimi A."/>
            <person name="Albersmeier A."/>
            <person name="Wichmann J."/>
            <person name="Grundmann M."/>
            <person name="Rupp O."/>
            <person name="Lauersen K.J."/>
            <person name="Blifernez-Klassen O."/>
            <person name="Kalinowski J."/>
            <person name="Goesmann A."/>
            <person name="Mussgnug J.H."/>
            <person name="Kruse O."/>
        </authorList>
    </citation>
    <scope>NUCLEOTIDE SEQUENCE [LARGE SCALE GENOMIC DNA]</scope>
    <source>
        <strain evidence="2 3">SAG 48.87</strain>
    </source>
</reference>
<evidence type="ECO:0000313" key="3">
    <source>
        <dbReference type="Proteomes" id="UP000054498"/>
    </source>
</evidence>